<name>A0AAD4JPK1_PERFH</name>
<comment type="caution">
    <text evidence="3">The sequence shown here is derived from an EMBL/GenBank/DDBJ whole genome shotgun (WGS) entry which is preliminary data.</text>
</comment>
<dbReference type="AlphaFoldDB" id="A0AAD4JPK1"/>
<keyword evidence="2" id="KW-1133">Transmembrane helix</keyword>
<feature type="region of interest" description="Disordered" evidence="1">
    <location>
        <begin position="15"/>
        <end position="38"/>
    </location>
</feature>
<feature type="region of interest" description="Disordered" evidence="1">
    <location>
        <begin position="50"/>
        <end position="96"/>
    </location>
</feature>
<accession>A0AAD4JPK1</accession>
<dbReference type="PANTHER" id="PTHR35490">
    <property type="entry name" value="BACTERIOPHAGE N4 ADSORPTION B PROTEIN"/>
    <property type="match status" value="1"/>
</dbReference>
<evidence type="ECO:0000256" key="2">
    <source>
        <dbReference type="SAM" id="Phobius"/>
    </source>
</evidence>
<dbReference type="PANTHER" id="PTHR35490:SF3">
    <property type="entry name" value="(WILD MALAYSIAN BANANA) HYPOTHETICAL PROTEIN"/>
    <property type="match status" value="1"/>
</dbReference>
<feature type="compositionally biased region" description="Basic and acidic residues" evidence="1">
    <location>
        <begin position="15"/>
        <end position="26"/>
    </location>
</feature>
<gene>
    <name evidence="3" type="ORF">C2S53_000953</name>
</gene>
<sequence>MPTFTRIALENLLEPRVRDSLKKPDPESPDLGNGRPRHLYISPALYATPEQAPIPDNISPDPLSPSPYVANQKRRSGCHVGVPKARRRGDETEGSGVEEVAENFVNEDVAGVGEEEGEGFLDPSSEASELDAADLSPIQIESRSFVSAQGEFFDAIDEFSSDGSISNTPICEYRLESDLRSSRFNLLEEIEKRKTAEETLLLMHSQWERTRILMLEAGLTFPSPPAINHSMQLEDPVMDQMSQEVTVARFVAEAVGRGLARAEAEEAASGMIELKDQEILRLRDRLQYYETVNHEMSQRKLVEVARRQQKRKSRRRWLWSCMGLAISIGALLAAYSYISHTSESMSLPESSDSADTSSIISSETSQDISLEVNLLT</sequence>
<evidence type="ECO:0000313" key="3">
    <source>
        <dbReference type="EMBL" id="KAH6837689.1"/>
    </source>
</evidence>
<evidence type="ECO:0000313" key="4">
    <source>
        <dbReference type="Proteomes" id="UP001190926"/>
    </source>
</evidence>
<dbReference type="Proteomes" id="UP001190926">
    <property type="component" value="Unassembled WGS sequence"/>
</dbReference>
<dbReference type="EMBL" id="SDAM02000015">
    <property type="protein sequence ID" value="KAH6837689.1"/>
    <property type="molecule type" value="Genomic_DNA"/>
</dbReference>
<protein>
    <submittedName>
        <fullName evidence="3">Uncharacterized protein</fullName>
    </submittedName>
</protein>
<organism evidence="3 4">
    <name type="scientific">Perilla frutescens var. hirtella</name>
    <name type="common">Perilla citriodora</name>
    <name type="synonym">Perilla setoyensis</name>
    <dbReference type="NCBI Taxonomy" id="608512"/>
    <lineage>
        <taxon>Eukaryota</taxon>
        <taxon>Viridiplantae</taxon>
        <taxon>Streptophyta</taxon>
        <taxon>Embryophyta</taxon>
        <taxon>Tracheophyta</taxon>
        <taxon>Spermatophyta</taxon>
        <taxon>Magnoliopsida</taxon>
        <taxon>eudicotyledons</taxon>
        <taxon>Gunneridae</taxon>
        <taxon>Pentapetalae</taxon>
        <taxon>asterids</taxon>
        <taxon>lamiids</taxon>
        <taxon>Lamiales</taxon>
        <taxon>Lamiaceae</taxon>
        <taxon>Nepetoideae</taxon>
        <taxon>Elsholtzieae</taxon>
        <taxon>Perilla</taxon>
    </lineage>
</organism>
<reference evidence="3 4" key="1">
    <citation type="journal article" date="2021" name="Nat. Commun.">
        <title>Incipient diploidization of the medicinal plant Perilla within 10,000 years.</title>
        <authorList>
            <person name="Zhang Y."/>
            <person name="Shen Q."/>
            <person name="Leng L."/>
            <person name="Zhang D."/>
            <person name="Chen S."/>
            <person name="Shi Y."/>
            <person name="Ning Z."/>
            <person name="Chen S."/>
        </authorList>
    </citation>
    <scope>NUCLEOTIDE SEQUENCE [LARGE SCALE GENOMIC DNA]</scope>
    <source>
        <strain evidence="4">cv. PC099</strain>
    </source>
</reference>
<keyword evidence="2" id="KW-0812">Transmembrane</keyword>
<feature type="transmembrane region" description="Helical" evidence="2">
    <location>
        <begin position="317"/>
        <end position="338"/>
    </location>
</feature>
<proteinExistence type="predicted"/>
<keyword evidence="2" id="KW-0472">Membrane</keyword>
<evidence type="ECO:0000256" key="1">
    <source>
        <dbReference type="SAM" id="MobiDB-lite"/>
    </source>
</evidence>
<keyword evidence="4" id="KW-1185">Reference proteome</keyword>